<dbReference type="InterPro" id="IPR002777">
    <property type="entry name" value="PFD_beta-like"/>
</dbReference>
<evidence type="ECO:0000313" key="4">
    <source>
        <dbReference type="EMBL" id="ABO97019.1"/>
    </source>
</evidence>
<dbReference type="OrthoDB" id="498195at2759"/>
<dbReference type="Pfam" id="PF01920">
    <property type="entry name" value="Prefoldin_2"/>
    <property type="match status" value="1"/>
</dbReference>
<keyword evidence="3" id="KW-0175">Coiled coil</keyword>
<organism evidence="4 5">
    <name type="scientific">Ostreococcus lucimarinus (strain CCE9901)</name>
    <dbReference type="NCBI Taxonomy" id="436017"/>
    <lineage>
        <taxon>Eukaryota</taxon>
        <taxon>Viridiplantae</taxon>
        <taxon>Chlorophyta</taxon>
        <taxon>Mamiellophyceae</taxon>
        <taxon>Mamiellales</taxon>
        <taxon>Bathycoccaceae</taxon>
        <taxon>Ostreococcus</taxon>
    </lineage>
</organism>
<evidence type="ECO:0000256" key="1">
    <source>
        <dbReference type="ARBA" id="ARBA00008045"/>
    </source>
</evidence>
<name>A4S0D6_OSTLU</name>
<dbReference type="Gene3D" id="1.10.287.370">
    <property type="match status" value="1"/>
</dbReference>
<proteinExistence type="inferred from homology"/>
<dbReference type="GeneID" id="5002894"/>
<dbReference type="GO" id="GO:0005737">
    <property type="term" value="C:cytoplasm"/>
    <property type="evidence" value="ECO:0007669"/>
    <property type="project" value="TreeGrafter"/>
</dbReference>
<accession>A4S0D6</accession>
<keyword evidence="2" id="KW-0143">Chaperone</keyword>
<dbReference type="GO" id="GO:0009409">
    <property type="term" value="P:response to cold"/>
    <property type="evidence" value="ECO:0007669"/>
    <property type="project" value="UniProtKB-ARBA"/>
</dbReference>
<dbReference type="InterPro" id="IPR009053">
    <property type="entry name" value="Prefoldin"/>
</dbReference>
<dbReference type="HOGENOM" id="CLU_1867860_0_0_1"/>
<evidence type="ECO:0000256" key="2">
    <source>
        <dbReference type="ARBA" id="ARBA00023186"/>
    </source>
</evidence>
<dbReference type="Proteomes" id="UP000001568">
    <property type="component" value="Chromosome 7"/>
</dbReference>
<dbReference type="GO" id="GO:0016272">
    <property type="term" value="C:prefoldin complex"/>
    <property type="evidence" value="ECO:0007669"/>
    <property type="project" value="InterPro"/>
</dbReference>
<evidence type="ECO:0000256" key="3">
    <source>
        <dbReference type="SAM" id="Coils"/>
    </source>
</evidence>
<keyword evidence="5" id="KW-1185">Reference proteome</keyword>
<evidence type="ECO:0008006" key="6">
    <source>
        <dbReference type="Google" id="ProtNLM"/>
    </source>
</evidence>
<dbReference type="STRING" id="436017.A4S0D6"/>
<dbReference type="GO" id="GO:0051082">
    <property type="term" value="F:unfolded protein binding"/>
    <property type="evidence" value="ECO:0007669"/>
    <property type="project" value="InterPro"/>
</dbReference>
<gene>
    <name evidence="4" type="ORF">OSTLU_32704</name>
</gene>
<dbReference type="Gramene" id="ABO97019">
    <property type="protein sequence ID" value="ABO97019"/>
    <property type="gene ID" value="OSTLU_32704"/>
</dbReference>
<dbReference type="PANTHER" id="PTHR20903">
    <property type="entry name" value="PREFOLDIN SUBUNIT 1-RELATED"/>
    <property type="match status" value="1"/>
</dbReference>
<reference evidence="4 5" key="1">
    <citation type="journal article" date="2007" name="Proc. Natl. Acad. Sci. U.S.A.">
        <title>The tiny eukaryote Ostreococcus provides genomic insights into the paradox of plankton speciation.</title>
        <authorList>
            <person name="Palenik B."/>
            <person name="Grimwood J."/>
            <person name="Aerts A."/>
            <person name="Rouze P."/>
            <person name="Salamov A."/>
            <person name="Putnam N."/>
            <person name="Dupont C."/>
            <person name="Jorgensen R."/>
            <person name="Derelle E."/>
            <person name="Rombauts S."/>
            <person name="Zhou K."/>
            <person name="Otillar R."/>
            <person name="Merchant S.S."/>
            <person name="Podell S."/>
            <person name="Gaasterland T."/>
            <person name="Napoli C."/>
            <person name="Gendler K."/>
            <person name="Manuell A."/>
            <person name="Tai V."/>
            <person name="Vallon O."/>
            <person name="Piganeau G."/>
            <person name="Jancek S."/>
            <person name="Heijde M."/>
            <person name="Jabbari K."/>
            <person name="Bowler C."/>
            <person name="Lohr M."/>
            <person name="Robbens S."/>
            <person name="Werner G."/>
            <person name="Dubchak I."/>
            <person name="Pazour G.J."/>
            <person name="Ren Q."/>
            <person name="Paulsen I."/>
            <person name="Delwiche C."/>
            <person name="Schmutz J."/>
            <person name="Rokhsar D."/>
            <person name="Van de Peer Y."/>
            <person name="Moreau H."/>
            <person name="Grigoriev I.V."/>
        </authorList>
    </citation>
    <scope>NUCLEOTIDE SEQUENCE [LARGE SCALE GENOMIC DNA]</scope>
    <source>
        <strain evidence="4 5">CCE9901</strain>
    </source>
</reference>
<dbReference type="GO" id="GO:0044183">
    <property type="term" value="F:protein folding chaperone"/>
    <property type="evidence" value="ECO:0007669"/>
    <property type="project" value="TreeGrafter"/>
</dbReference>
<dbReference type="EMBL" id="CP000587">
    <property type="protein sequence ID" value="ABO97019.1"/>
    <property type="molecule type" value="Genomic_DNA"/>
</dbReference>
<dbReference type="KEGG" id="olu:OSTLU_32704"/>
<sequence length="138" mass="15188">MSAPDALDLPSDGFKQFVELQAKYAESASAMKSLRQRVQQREHDRARATLTTRELTALDDCEGARLFKPLGRSFVLEDKGALVEALEATSAAATEEIEKAMARREHLSKALSDAETNLRELMNGNEALAKELQARGVI</sequence>
<dbReference type="AlphaFoldDB" id="A4S0D6"/>
<dbReference type="SUPFAM" id="SSF46579">
    <property type="entry name" value="Prefoldin"/>
    <property type="match status" value="1"/>
</dbReference>
<feature type="coiled-coil region" evidence="3">
    <location>
        <begin position="83"/>
        <end position="131"/>
    </location>
</feature>
<dbReference type="PANTHER" id="PTHR20903:SF0">
    <property type="entry name" value="PREFOLDIN SUBUNIT 1"/>
    <property type="match status" value="1"/>
</dbReference>
<evidence type="ECO:0000313" key="5">
    <source>
        <dbReference type="Proteomes" id="UP000001568"/>
    </source>
</evidence>
<dbReference type="RefSeq" id="XP_001418726.1">
    <property type="nucleotide sequence ID" value="XM_001418689.1"/>
</dbReference>
<protein>
    <recommendedName>
        <fullName evidence="6">Prefoldin</fullName>
    </recommendedName>
</protein>
<comment type="similarity">
    <text evidence="1">Belongs to the prefoldin subunit beta family.</text>
</comment>